<accession>A0AAW9S253</accession>
<proteinExistence type="predicted"/>
<dbReference type="Pfam" id="PF08002">
    <property type="entry name" value="DUF1697"/>
    <property type="match status" value="1"/>
</dbReference>
<organism evidence="1 2">
    <name type="scientific">Rapidithrix thailandica</name>
    <dbReference type="NCBI Taxonomy" id="413964"/>
    <lineage>
        <taxon>Bacteria</taxon>
        <taxon>Pseudomonadati</taxon>
        <taxon>Bacteroidota</taxon>
        <taxon>Cytophagia</taxon>
        <taxon>Cytophagales</taxon>
        <taxon>Flammeovirgaceae</taxon>
        <taxon>Rapidithrix</taxon>
    </lineage>
</organism>
<comment type="caution">
    <text evidence="1">The sequence shown here is derived from an EMBL/GenBank/DDBJ whole genome shotgun (WGS) entry which is preliminary data.</text>
</comment>
<dbReference type="RefSeq" id="WP_346824045.1">
    <property type="nucleotide sequence ID" value="NZ_JBDKWZ010000021.1"/>
</dbReference>
<dbReference type="Proteomes" id="UP001403385">
    <property type="component" value="Unassembled WGS sequence"/>
</dbReference>
<dbReference type="SUPFAM" id="SSF160379">
    <property type="entry name" value="SP0830-like"/>
    <property type="match status" value="1"/>
</dbReference>
<reference evidence="1 2" key="1">
    <citation type="submission" date="2024-04" db="EMBL/GenBank/DDBJ databases">
        <title>Novel genus in family Flammeovirgaceae.</title>
        <authorList>
            <person name="Nguyen T.H."/>
            <person name="Vuong T.Q."/>
            <person name="Le H."/>
            <person name="Kim S.-G."/>
        </authorList>
    </citation>
    <scope>NUCLEOTIDE SEQUENCE [LARGE SCALE GENOMIC DNA]</scope>
    <source>
        <strain evidence="1 2">JCM 23209</strain>
    </source>
</reference>
<dbReference type="PANTHER" id="PTHR36439">
    <property type="entry name" value="BLL4334 PROTEIN"/>
    <property type="match status" value="1"/>
</dbReference>
<dbReference type="EMBL" id="JBDKWZ010000021">
    <property type="protein sequence ID" value="MEN7551264.1"/>
    <property type="molecule type" value="Genomic_DNA"/>
</dbReference>
<dbReference type="PANTHER" id="PTHR36439:SF1">
    <property type="entry name" value="DUF1697 DOMAIN-CONTAINING PROTEIN"/>
    <property type="match status" value="1"/>
</dbReference>
<protein>
    <submittedName>
        <fullName evidence="1">DUF1697 domain-containing protein</fullName>
    </submittedName>
</protein>
<evidence type="ECO:0000313" key="2">
    <source>
        <dbReference type="Proteomes" id="UP001403385"/>
    </source>
</evidence>
<evidence type="ECO:0000313" key="1">
    <source>
        <dbReference type="EMBL" id="MEN7551264.1"/>
    </source>
</evidence>
<sequence>MKTYIVLLRGVMPTGKNKVPMAQLRQVLSDDGFNNVRTWVQSGNVLLKTEQTATKLEKYVQNLIKKYIGPDLAVMVRTGAQLQKVLEENPFQEGYDISRVFFVSFKTPPREILTC</sequence>
<keyword evidence="2" id="KW-1185">Reference proteome</keyword>
<dbReference type="InterPro" id="IPR012545">
    <property type="entry name" value="DUF1697"/>
</dbReference>
<dbReference type="AlphaFoldDB" id="A0AAW9S253"/>
<dbReference type="Gene3D" id="3.30.70.1280">
    <property type="entry name" value="SP0830-like domains"/>
    <property type="match status" value="1"/>
</dbReference>
<gene>
    <name evidence="1" type="ORF">AAG747_25325</name>
</gene>
<name>A0AAW9S253_9BACT</name>